<accession>A0A0H4QFM6</accession>
<dbReference type="InterPro" id="IPR036787">
    <property type="entry name" value="T_IF-3_N_sf"/>
</dbReference>
<comment type="subcellular location">
    <subcellularLocation>
        <location evidence="4 6">Cytoplasm</location>
    </subcellularLocation>
</comment>
<dbReference type="Pfam" id="PF00707">
    <property type="entry name" value="IF3_C"/>
    <property type="match status" value="1"/>
</dbReference>
<organism evidence="9 10">
    <name type="scientific">Companilactobacillus ginsenosidimutans</name>
    <dbReference type="NCBI Taxonomy" id="1007676"/>
    <lineage>
        <taxon>Bacteria</taxon>
        <taxon>Bacillati</taxon>
        <taxon>Bacillota</taxon>
        <taxon>Bacilli</taxon>
        <taxon>Lactobacillales</taxon>
        <taxon>Lactobacillaceae</taxon>
        <taxon>Companilactobacillus</taxon>
    </lineage>
</organism>
<dbReference type="AlphaFoldDB" id="A0A0H4QFM6"/>
<dbReference type="InterPro" id="IPR019814">
    <property type="entry name" value="Translation_initiation_fac_3_N"/>
</dbReference>
<evidence type="ECO:0000256" key="4">
    <source>
        <dbReference type="HAMAP-Rule" id="MF_00080"/>
    </source>
</evidence>
<keyword evidence="4" id="KW-0963">Cytoplasm</keyword>
<evidence type="ECO:0000313" key="9">
    <source>
        <dbReference type="EMBL" id="AKP66762.1"/>
    </source>
</evidence>
<dbReference type="STRING" id="1007676.ABM34_03735"/>
<keyword evidence="2 4" id="KW-0396">Initiation factor</keyword>
<dbReference type="PANTHER" id="PTHR10938:SF0">
    <property type="entry name" value="TRANSLATION INITIATION FACTOR IF-3, MITOCHONDRIAL"/>
    <property type="match status" value="1"/>
</dbReference>
<dbReference type="InterPro" id="IPR036788">
    <property type="entry name" value="T_IF-3_C_sf"/>
</dbReference>
<dbReference type="GO" id="GO:0043022">
    <property type="term" value="F:ribosome binding"/>
    <property type="evidence" value="ECO:0007669"/>
    <property type="project" value="UniProtKB-ARBA"/>
</dbReference>
<feature type="domain" description="Translation initiation factor 3 C-terminal" evidence="7">
    <location>
        <begin position="83"/>
        <end position="167"/>
    </location>
</feature>
<dbReference type="PATRIC" id="fig|1007676.4.peg.769"/>
<dbReference type="KEGG" id="lgn:ABM34_03735"/>
<sequence>MARDLLVNDEIRAKEVRLITEKGDQVGVKPTAEAKRLADAASMDLVLMSPGAKPPVARIMDYGKYKFELQKKNREARKKQKVVSIKEVRLSPTIEQNDFNTKLNNARKFLSKGDKVKVSLRFKGRAITHKEIGKEVLDRVADQTKDIANVTTKPKMDGRSMFLMLDPISSAKDNKKK</sequence>
<dbReference type="SUPFAM" id="SSF54364">
    <property type="entry name" value="Translation initiation factor IF3, N-terminal domain"/>
    <property type="match status" value="1"/>
</dbReference>
<comment type="subunit">
    <text evidence="4 6">Monomer.</text>
</comment>
<keyword evidence="10" id="KW-1185">Reference proteome</keyword>
<dbReference type="EMBL" id="CP012034">
    <property type="protein sequence ID" value="AKP66762.1"/>
    <property type="molecule type" value="Genomic_DNA"/>
</dbReference>
<evidence type="ECO:0000256" key="3">
    <source>
        <dbReference type="ARBA" id="ARBA00022917"/>
    </source>
</evidence>
<name>A0A0H4QFM6_9LACO</name>
<dbReference type="InterPro" id="IPR019815">
    <property type="entry name" value="Translation_initiation_fac_3_C"/>
</dbReference>
<gene>
    <name evidence="4" type="primary">infC</name>
    <name evidence="9" type="ORF">ABM34_03735</name>
</gene>
<proteinExistence type="inferred from homology"/>
<dbReference type="SUPFAM" id="SSF55200">
    <property type="entry name" value="Translation initiation factor IF3, C-terminal domain"/>
    <property type="match status" value="1"/>
</dbReference>
<dbReference type="GO" id="GO:0016020">
    <property type="term" value="C:membrane"/>
    <property type="evidence" value="ECO:0007669"/>
    <property type="project" value="TreeGrafter"/>
</dbReference>
<dbReference type="GO" id="GO:0003743">
    <property type="term" value="F:translation initiation factor activity"/>
    <property type="evidence" value="ECO:0007669"/>
    <property type="project" value="UniProtKB-UniRule"/>
</dbReference>
<dbReference type="PROSITE" id="PS00938">
    <property type="entry name" value="IF3"/>
    <property type="match status" value="1"/>
</dbReference>
<comment type="similarity">
    <text evidence="1 4 6">Belongs to the IF-3 family.</text>
</comment>
<dbReference type="PANTHER" id="PTHR10938">
    <property type="entry name" value="TRANSLATION INITIATION FACTOR IF-3"/>
    <property type="match status" value="1"/>
</dbReference>
<protein>
    <recommendedName>
        <fullName evidence="4 5">Translation initiation factor IF-3</fullName>
    </recommendedName>
</protein>
<dbReference type="OrthoDB" id="9806014at2"/>
<evidence type="ECO:0000256" key="5">
    <source>
        <dbReference type="NCBIfam" id="TIGR00168"/>
    </source>
</evidence>
<reference evidence="10" key="1">
    <citation type="submission" date="2015-07" db="EMBL/GenBank/DDBJ databases">
        <title>Lactobacillus ginsenosidimutans/EMML 3141/ whole genome sequencing.</title>
        <authorList>
            <person name="Kim M.K."/>
            <person name="Im W.-T."/>
            <person name="Srinivasan S."/>
            <person name="Lee J.-J."/>
        </authorList>
    </citation>
    <scope>NUCLEOTIDE SEQUENCE [LARGE SCALE GENOMIC DNA]</scope>
    <source>
        <strain evidence="10">EMML 3041</strain>
    </source>
</reference>
<comment type="function">
    <text evidence="4 6">IF-3 binds to the 30S ribosomal subunit and shifts the equilibrium between 70S ribosomes and their 50S and 30S subunits in favor of the free subunits, thus enhancing the availability of 30S subunits on which protein synthesis initiation begins.</text>
</comment>
<feature type="domain" description="Translation initiation factor 3 N-terminal" evidence="8">
    <location>
        <begin position="7"/>
        <end position="76"/>
    </location>
</feature>
<dbReference type="NCBIfam" id="TIGR00168">
    <property type="entry name" value="infC"/>
    <property type="match status" value="1"/>
</dbReference>
<evidence type="ECO:0000259" key="8">
    <source>
        <dbReference type="Pfam" id="PF05198"/>
    </source>
</evidence>
<dbReference type="HAMAP" id="MF_00080">
    <property type="entry name" value="IF_3"/>
    <property type="match status" value="1"/>
</dbReference>
<evidence type="ECO:0000256" key="2">
    <source>
        <dbReference type="ARBA" id="ARBA00022540"/>
    </source>
</evidence>
<keyword evidence="3 4" id="KW-0648">Protein biosynthesis</keyword>
<dbReference type="FunFam" id="3.10.20.80:FF:000001">
    <property type="entry name" value="Translation initiation factor IF-3"/>
    <property type="match status" value="1"/>
</dbReference>
<dbReference type="Proteomes" id="UP000036106">
    <property type="component" value="Chromosome"/>
</dbReference>
<evidence type="ECO:0000313" key="10">
    <source>
        <dbReference type="Proteomes" id="UP000036106"/>
    </source>
</evidence>
<dbReference type="InterPro" id="IPR001288">
    <property type="entry name" value="Translation_initiation_fac_3"/>
</dbReference>
<evidence type="ECO:0000259" key="7">
    <source>
        <dbReference type="Pfam" id="PF00707"/>
    </source>
</evidence>
<dbReference type="FunFam" id="3.30.110.10:FF:000001">
    <property type="entry name" value="Translation initiation factor IF-3"/>
    <property type="match status" value="1"/>
</dbReference>
<dbReference type="GO" id="GO:0032790">
    <property type="term" value="P:ribosome disassembly"/>
    <property type="evidence" value="ECO:0007669"/>
    <property type="project" value="TreeGrafter"/>
</dbReference>
<evidence type="ECO:0000256" key="1">
    <source>
        <dbReference type="ARBA" id="ARBA00005439"/>
    </source>
</evidence>
<dbReference type="RefSeq" id="WP_048703520.1">
    <property type="nucleotide sequence ID" value="NZ_CP012034.1"/>
</dbReference>
<dbReference type="GO" id="GO:0005829">
    <property type="term" value="C:cytosol"/>
    <property type="evidence" value="ECO:0007669"/>
    <property type="project" value="TreeGrafter"/>
</dbReference>
<dbReference type="Pfam" id="PF05198">
    <property type="entry name" value="IF3_N"/>
    <property type="match status" value="1"/>
</dbReference>
<evidence type="ECO:0000256" key="6">
    <source>
        <dbReference type="RuleBase" id="RU000646"/>
    </source>
</evidence>
<dbReference type="Gene3D" id="3.30.110.10">
    <property type="entry name" value="Translation initiation factor 3 (IF-3), C-terminal domain"/>
    <property type="match status" value="1"/>
</dbReference>
<dbReference type="InterPro" id="IPR019813">
    <property type="entry name" value="Translation_initiation_fac3_CS"/>
</dbReference>
<dbReference type="Gene3D" id="3.10.20.80">
    <property type="entry name" value="Translation initiation factor 3 (IF-3), N-terminal domain"/>
    <property type="match status" value="1"/>
</dbReference>